<feature type="compositionally biased region" description="Polar residues" evidence="1">
    <location>
        <begin position="54"/>
        <end position="78"/>
    </location>
</feature>
<dbReference type="AlphaFoldDB" id="A0AAN8NDP1"/>
<accession>A0AAN8NDP1</accession>
<evidence type="ECO:0000256" key="1">
    <source>
        <dbReference type="SAM" id="MobiDB-lite"/>
    </source>
</evidence>
<comment type="caution">
    <text evidence="2">The sequence shown here is derived from an EMBL/GenBank/DDBJ whole genome shotgun (WGS) entry which is preliminary data.</text>
</comment>
<gene>
    <name evidence="2" type="ORF">TWF506_008670</name>
</gene>
<dbReference type="EMBL" id="JAVHJM010000005">
    <property type="protein sequence ID" value="KAK6514273.1"/>
    <property type="molecule type" value="Genomic_DNA"/>
</dbReference>
<evidence type="ECO:0000313" key="2">
    <source>
        <dbReference type="EMBL" id="KAK6514273.1"/>
    </source>
</evidence>
<name>A0AAN8NDP1_9PEZI</name>
<organism evidence="2 3">
    <name type="scientific">Arthrobotrys conoides</name>
    <dbReference type="NCBI Taxonomy" id="74498"/>
    <lineage>
        <taxon>Eukaryota</taxon>
        <taxon>Fungi</taxon>
        <taxon>Dikarya</taxon>
        <taxon>Ascomycota</taxon>
        <taxon>Pezizomycotina</taxon>
        <taxon>Orbiliomycetes</taxon>
        <taxon>Orbiliales</taxon>
        <taxon>Orbiliaceae</taxon>
        <taxon>Arthrobotrys</taxon>
    </lineage>
</organism>
<sequence length="480" mass="52701">MAPPATPRYRFPSPDDVPRPRTDPPRLSTATVQTSAQAQAPRPQFATPAPPASRRQQQNPPRSTTQTPGTRTNRNYNRGFSPDPDFFTPSNINQRSVLKSVPTTLENGGNNNSGSNKRRRRSFDLDEIDEALLVSGKPRVLGNSAGGWKVPDEYFGLTPVGRRIQGLNSHATPTPSIRRPTFRHTSAIISSPPGGLNLSFGDTQEDVQDDDDDDEDSVDVVNGVQQKKRRRRKSIGVFDDIESIASSLPGTRDDGDDEGGEGGNRKENSKSTITTKSGIRTPSRVHDSSSIPPPPASTIPPPPPGEKWMAVPDQPQLKLPPPKSSPTEKLNKAICAMAWSPSHRRRRGVNNKYLNGGLAGTVLGWAYDAQDLVLRSNMVIVEQNQNQNLNLRGGKGNIWYGNDGGVMLKVESIWEEEGYAAIMADEEDCGKKRRVILIGDENSGLRKDLGQGSLVEVRMPMWEVVVEGEKWTVGINWRLL</sequence>
<reference evidence="2 3" key="1">
    <citation type="submission" date="2019-10" db="EMBL/GenBank/DDBJ databases">
        <authorList>
            <person name="Palmer J.M."/>
        </authorList>
    </citation>
    <scope>NUCLEOTIDE SEQUENCE [LARGE SCALE GENOMIC DNA]</scope>
    <source>
        <strain evidence="2 3">TWF506</strain>
    </source>
</reference>
<keyword evidence="3" id="KW-1185">Reference proteome</keyword>
<feature type="region of interest" description="Disordered" evidence="1">
    <location>
        <begin position="186"/>
        <end position="328"/>
    </location>
</feature>
<feature type="compositionally biased region" description="Acidic residues" evidence="1">
    <location>
        <begin position="203"/>
        <end position="218"/>
    </location>
</feature>
<feature type="compositionally biased region" description="Polar residues" evidence="1">
    <location>
        <begin position="270"/>
        <end position="280"/>
    </location>
</feature>
<feature type="region of interest" description="Disordered" evidence="1">
    <location>
        <begin position="1"/>
        <end position="122"/>
    </location>
</feature>
<feature type="compositionally biased region" description="Polar residues" evidence="1">
    <location>
        <begin position="88"/>
        <end position="106"/>
    </location>
</feature>
<feature type="compositionally biased region" description="Low complexity" evidence="1">
    <location>
        <begin position="25"/>
        <end position="40"/>
    </location>
</feature>
<evidence type="ECO:0000313" key="3">
    <source>
        <dbReference type="Proteomes" id="UP001307849"/>
    </source>
</evidence>
<proteinExistence type="predicted"/>
<feature type="compositionally biased region" description="Pro residues" evidence="1">
    <location>
        <begin position="291"/>
        <end position="305"/>
    </location>
</feature>
<protein>
    <submittedName>
        <fullName evidence="2">Uncharacterized protein</fullName>
    </submittedName>
</protein>
<dbReference type="Proteomes" id="UP001307849">
    <property type="component" value="Unassembled WGS sequence"/>
</dbReference>